<keyword evidence="1" id="KW-0175">Coiled coil</keyword>
<protein>
    <recommendedName>
        <fullName evidence="4">PFU domain-containing protein</fullName>
    </recommendedName>
</protein>
<evidence type="ECO:0000256" key="2">
    <source>
        <dbReference type="SAM" id="MobiDB-lite"/>
    </source>
</evidence>
<gene>
    <name evidence="3" type="ORF">PCAR00345_LOCUS15584</name>
</gene>
<sequence>MRGGTWPAEAEAEAAVEAAELQSLAAQPPSEFKAVSPRRDEFEQSLLDDFIAAYRNTLSYKSIKNLRSTTEAEVIKAEDNFCTFAPQIDHKSRKLDAQAKALQLSGSGGGGQRHERLYEQARLVGDKQERERLRAAEQRMQEYSFKPLINKQSTTSSAASSPSDRFMHLSSTGMRKEGGLTTEDIEFAQECTFKPRLIGYAKAKGTPSKALPGFTKAVERLRKTAAERERLEAQDAAEAAKKAALYASQKGPRPFNFQTERRAERKPPLLYMDVNLGPGKTGRIGLHEGDDPAELALNFSRTYSLDSTMRKRLQQLIERYMAEVVPGYTEQSTATVAPSPADDKLSKSASSAEDEAGGVEGGDHLVMD</sequence>
<reference evidence="3" key="1">
    <citation type="submission" date="2021-01" db="EMBL/GenBank/DDBJ databases">
        <authorList>
            <person name="Corre E."/>
            <person name="Pelletier E."/>
            <person name="Niang G."/>
            <person name="Scheremetjew M."/>
            <person name="Finn R."/>
            <person name="Kale V."/>
            <person name="Holt S."/>
            <person name="Cochrane G."/>
            <person name="Meng A."/>
            <person name="Brown T."/>
            <person name="Cohen L."/>
        </authorList>
    </citation>
    <scope>NUCLEOTIDE SEQUENCE</scope>
    <source>
        <strain evidence="3">CCMP645</strain>
    </source>
</reference>
<organism evidence="3">
    <name type="scientific">Chrysotila carterae</name>
    <name type="common">Marine alga</name>
    <name type="synonym">Syracosphaera carterae</name>
    <dbReference type="NCBI Taxonomy" id="13221"/>
    <lineage>
        <taxon>Eukaryota</taxon>
        <taxon>Haptista</taxon>
        <taxon>Haptophyta</taxon>
        <taxon>Prymnesiophyceae</taxon>
        <taxon>Isochrysidales</taxon>
        <taxon>Isochrysidaceae</taxon>
        <taxon>Chrysotila</taxon>
    </lineage>
</organism>
<dbReference type="PANTHER" id="PTHR38150:SF1">
    <property type="entry name" value="PFU DOMAIN-CONTAINING PROTEIN"/>
    <property type="match status" value="1"/>
</dbReference>
<evidence type="ECO:0000313" key="3">
    <source>
        <dbReference type="EMBL" id="CAE0762972.1"/>
    </source>
</evidence>
<name>A0A7S4BE13_CHRCT</name>
<dbReference type="EMBL" id="HBIZ01024603">
    <property type="protein sequence ID" value="CAE0762972.1"/>
    <property type="molecule type" value="Transcribed_RNA"/>
</dbReference>
<feature type="region of interest" description="Disordered" evidence="2">
    <location>
        <begin position="329"/>
        <end position="368"/>
    </location>
</feature>
<feature type="coiled-coil region" evidence="1">
    <location>
        <begin position="214"/>
        <end position="243"/>
    </location>
</feature>
<proteinExistence type="predicted"/>
<dbReference type="PANTHER" id="PTHR38150">
    <property type="entry name" value="EF-HAND DOMAIN-CONTAINING PROTEIN"/>
    <property type="match status" value="1"/>
</dbReference>
<dbReference type="AlphaFoldDB" id="A0A7S4BE13"/>
<accession>A0A7S4BE13</accession>
<evidence type="ECO:0008006" key="4">
    <source>
        <dbReference type="Google" id="ProtNLM"/>
    </source>
</evidence>
<evidence type="ECO:0000256" key="1">
    <source>
        <dbReference type="SAM" id="Coils"/>
    </source>
</evidence>